<keyword evidence="5 6" id="KW-0472">Membrane</keyword>
<gene>
    <name evidence="8" type="ORF">KQ486_01890</name>
</gene>
<dbReference type="EMBL" id="JAHLZF010000002">
    <property type="protein sequence ID" value="MBU6079759.1"/>
    <property type="molecule type" value="Genomic_DNA"/>
</dbReference>
<evidence type="ECO:0000313" key="9">
    <source>
        <dbReference type="Proteomes" id="UP000812672"/>
    </source>
</evidence>
<feature type="transmembrane region" description="Helical" evidence="6">
    <location>
        <begin position="222"/>
        <end position="245"/>
    </location>
</feature>
<evidence type="ECO:0000256" key="1">
    <source>
        <dbReference type="ARBA" id="ARBA00004651"/>
    </source>
</evidence>
<evidence type="ECO:0000256" key="5">
    <source>
        <dbReference type="ARBA" id="ARBA00023136"/>
    </source>
</evidence>
<keyword evidence="4 6" id="KW-1133">Transmembrane helix</keyword>
<sequence>MNGWPLSEVIRFVLQSFWKNPIIIIFMLITPLLLIFLSSTVLQEEAYEPTIGVEEISERMQASLLQQDVNVEQTSTAMALNKLSAGEMDAFFTLENQGGLLILEGSKPHANYSTNLALNKMYANLSADDRAFDTLYLHGTSQNNWYDYIGPGLIAFLAFAFTLICSAMLFSRQVQTYEFHLNGTRFITIYFLLFSILSLIQSLLILSYSIYQLDMYFAGSFWGALLTVWLISLVAVSLGMVVAAFTRTFFQFGFTIFAIHLTQFYFSGILPSENVVWMNRIGLFMPVSYSVEALRDIIIRNEHFMDISTYGLILIIFIAISLRLVGYQLRKQANVAP</sequence>
<evidence type="ECO:0000259" key="7">
    <source>
        <dbReference type="Pfam" id="PF01061"/>
    </source>
</evidence>
<dbReference type="PANTHER" id="PTHR30294:SF38">
    <property type="entry name" value="TRANSPORT PERMEASE PROTEIN"/>
    <property type="match status" value="1"/>
</dbReference>
<evidence type="ECO:0000256" key="4">
    <source>
        <dbReference type="ARBA" id="ARBA00022989"/>
    </source>
</evidence>
<comment type="subcellular location">
    <subcellularLocation>
        <location evidence="1">Cell membrane</location>
        <topology evidence="1">Multi-pass membrane protein</topology>
    </subcellularLocation>
</comment>
<dbReference type="Pfam" id="PF01061">
    <property type="entry name" value="ABC2_membrane"/>
    <property type="match status" value="1"/>
</dbReference>
<dbReference type="Proteomes" id="UP000812672">
    <property type="component" value="Unassembled WGS sequence"/>
</dbReference>
<feature type="domain" description="ABC-2 type transporter transmembrane" evidence="7">
    <location>
        <begin position="133"/>
        <end position="298"/>
    </location>
</feature>
<dbReference type="RefSeq" id="WP_216686615.1">
    <property type="nucleotide sequence ID" value="NZ_CAUPKR010000019.1"/>
</dbReference>
<organism evidence="8 9">
    <name type="scientific">Allobacillus halotolerans</name>
    <dbReference type="NCBI Taxonomy" id="570278"/>
    <lineage>
        <taxon>Bacteria</taxon>
        <taxon>Bacillati</taxon>
        <taxon>Bacillota</taxon>
        <taxon>Bacilli</taxon>
        <taxon>Bacillales</taxon>
        <taxon>Bacillaceae</taxon>
        <taxon>Allobacillus</taxon>
    </lineage>
</organism>
<evidence type="ECO:0000256" key="3">
    <source>
        <dbReference type="ARBA" id="ARBA00022692"/>
    </source>
</evidence>
<evidence type="ECO:0000313" key="8">
    <source>
        <dbReference type="EMBL" id="MBU6079759.1"/>
    </source>
</evidence>
<feature type="transmembrane region" description="Helical" evidence="6">
    <location>
        <begin position="21"/>
        <end position="42"/>
    </location>
</feature>
<dbReference type="InterPro" id="IPR013525">
    <property type="entry name" value="ABC2_TM"/>
</dbReference>
<name>A0ABS6GKR2_9BACI</name>
<keyword evidence="9" id="KW-1185">Reference proteome</keyword>
<evidence type="ECO:0000256" key="2">
    <source>
        <dbReference type="ARBA" id="ARBA00022475"/>
    </source>
</evidence>
<protein>
    <submittedName>
        <fullName evidence="8">ABC transporter permease</fullName>
    </submittedName>
</protein>
<proteinExistence type="predicted"/>
<reference evidence="8 9" key="1">
    <citation type="journal article" date="2011" name="Int. J. Syst. Evol. Microbiol.">
        <title>Allobacillus halotolerans gen. nov., sp. nov. isolated from shrimp paste.</title>
        <authorList>
            <person name="Sheu S.Y."/>
            <person name="Arun A.B."/>
            <person name="Jiang S.R."/>
            <person name="Young C.C."/>
            <person name="Chen W.M."/>
        </authorList>
    </citation>
    <scope>NUCLEOTIDE SEQUENCE [LARGE SCALE GENOMIC DNA]</scope>
    <source>
        <strain evidence="8 9">LMG 24826</strain>
    </source>
</reference>
<feature type="transmembrane region" description="Helical" evidence="6">
    <location>
        <begin position="252"/>
        <end position="270"/>
    </location>
</feature>
<comment type="caution">
    <text evidence="8">The sequence shown here is derived from an EMBL/GenBank/DDBJ whole genome shotgun (WGS) entry which is preliminary data.</text>
</comment>
<feature type="transmembrane region" description="Helical" evidence="6">
    <location>
        <begin position="148"/>
        <end position="170"/>
    </location>
</feature>
<feature type="transmembrane region" description="Helical" evidence="6">
    <location>
        <begin position="190"/>
        <end position="210"/>
    </location>
</feature>
<keyword evidence="2" id="KW-1003">Cell membrane</keyword>
<evidence type="ECO:0000256" key="6">
    <source>
        <dbReference type="SAM" id="Phobius"/>
    </source>
</evidence>
<keyword evidence="3 6" id="KW-0812">Transmembrane</keyword>
<dbReference type="PANTHER" id="PTHR30294">
    <property type="entry name" value="MEMBRANE COMPONENT OF ABC TRANSPORTER YHHJ-RELATED"/>
    <property type="match status" value="1"/>
</dbReference>
<dbReference type="InterPro" id="IPR051449">
    <property type="entry name" value="ABC-2_transporter_component"/>
</dbReference>
<accession>A0ABS6GKR2</accession>
<feature type="transmembrane region" description="Helical" evidence="6">
    <location>
        <begin position="307"/>
        <end position="325"/>
    </location>
</feature>